<dbReference type="KEGG" id="mmag:MMAD_47490"/>
<protein>
    <submittedName>
        <fullName evidence="1">Uncharacterized protein</fullName>
    </submittedName>
</protein>
<keyword evidence="2" id="KW-1185">Reference proteome</keyword>
<gene>
    <name evidence="1" type="ORF">MMAD_47490</name>
</gene>
<accession>A0A7I7XML1</accession>
<dbReference type="Proteomes" id="UP000466517">
    <property type="component" value="Chromosome"/>
</dbReference>
<organism evidence="1 2">
    <name type="scientific">Mycolicibacterium madagascariense</name>
    <dbReference type="NCBI Taxonomy" id="212765"/>
    <lineage>
        <taxon>Bacteria</taxon>
        <taxon>Bacillati</taxon>
        <taxon>Actinomycetota</taxon>
        <taxon>Actinomycetes</taxon>
        <taxon>Mycobacteriales</taxon>
        <taxon>Mycobacteriaceae</taxon>
        <taxon>Mycolicibacterium</taxon>
    </lineage>
</organism>
<sequence length="149" mass="15199">MAALLASPSGAARADPLPPAPDAPCAADVDGALTWPVGAKAPLGCADGRWEPVTDPYPISAKWASYGPSMTLHGQGRPNPNLLSGVWTATPLSPESACSATQSAVIPGSPTVGPPRVDRAAAGQPLSFDVVPVLFTIEMSGDCLWQRAD</sequence>
<name>A0A7I7XML1_9MYCO</name>
<proteinExistence type="predicted"/>
<reference evidence="1 2" key="1">
    <citation type="journal article" date="2019" name="Emerg. Microbes Infect.">
        <title>Comprehensive subspecies identification of 175 nontuberculous mycobacteria species based on 7547 genomic profiles.</title>
        <authorList>
            <person name="Matsumoto Y."/>
            <person name="Kinjo T."/>
            <person name="Motooka D."/>
            <person name="Nabeya D."/>
            <person name="Jung N."/>
            <person name="Uechi K."/>
            <person name="Horii T."/>
            <person name="Iida T."/>
            <person name="Fujita J."/>
            <person name="Nakamura S."/>
        </authorList>
    </citation>
    <scope>NUCLEOTIDE SEQUENCE [LARGE SCALE GENOMIC DNA]</scope>
    <source>
        <strain evidence="1 2">JCM 13574</strain>
    </source>
</reference>
<evidence type="ECO:0000313" key="1">
    <source>
        <dbReference type="EMBL" id="BBZ30454.1"/>
    </source>
</evidence>
<dbReference type="AlphaFoldDB" id="A0A7I7XML1"/>
<dbReference type="EMBL" id="AP022610">
    <property type="protein sequence ID" value="BBZ30454.1"/>
    <property type="molecule type" value="Genomic_DNA"/>
</dbReference>
<evidence type="ECO:0000313" key="2">
    <source>
        <dbReference type="Proteomes" id="UP000466517"/>
    </source>
</evidence>